<keyword evidence="1" id="KW-0812">Transmembrane</keyword>
<organism evidence="2 3">
    <name type="scientific">Leucobacter exalbidus</name>
    <dbReference type="NCBI Taxonomy" id="662960"/>
    <lineage>
        <taxon>Bacteria</taxon>
        <taxon>Bacillati</taxon>
        <taxon>Actinomycetota</taxon>
        <taxon>Actinomycetes</taxon>
        <taxon>Micrococcales</taxon>
        <taxon>Microbacteriaceae</taxon>
        <taxon>Leucobacter</taxon>
    </lineage>
</organism>
<feature type="transmembrane region" description="Helical" evidence="1">
    <location>
        <begin position="194"/>
        <end position="218"/>
    </location>
</feature>
<proteinExistence type="predicted"/>
<dbReference type="AlphaFoldDB" id="A0A940T497"/>
<evidence type="ECO:0008006" key="4">
    <source>
        <dbReference type="Google" id="ProtNLM"/>
    </source>
</evidence>
<comment type="caution">
    <text evidence="2">The sequence shown here is derived from an EMBL/GenBank/DDBJ whole genome shotgun (WGS) entry which is preliminary data.</text>
</comment>
<feature type="transmembrane region" description="Helical" evidence="1">
    <location>
        <begin position="166"/>
        <end position="187"/>
    </location>
</feature>
<dbReference type="Proteomes" id="UP000675163">
    <property type="component" value="Unassembled WGS sequence"/>
</dbReference>
<evidence type="ECO:0000313" key="3">
    <source>
        <dbReference type="Proteomes" id="UP000675163"/>
    </source>
</evidence>
<dbReference type="RefSeq" id="WP_209705488.1">
    <property type="nucleotide sequence ID" value="NZ_JAFIDA010000001.1"/>
</dbReference>
<evidence type="ECO:0000256" key="1">
    <source>
        <dbReference type="SAM" id="Phobius"/>
    </source>
</evidence>
<reference evidence="2" key="1">
    <citation type="submission" date="2021-02" db="EMBL/GenBank/DDBJ databases">
        <title>Sequencing the genomes of 1000 actinobacteria strains.</title>
        <authorList>
            <person name="Klenk H.-P."/>
        </authorList>
    </citation>
    <scope>NUCLEOTIDE SEQUENCE</scope>
    <source>
        <strain evidence="2">DSM 22850</strain>
    </source>
</reference>
<name>A0A940T497_9MICO</name>
<feature type="transmembrane region" description="Helical" evidence="1">
    <location>
        <begin position="122"/>
        <end position="146"/>
    </location>
</feature>
<feature type="transmembrane region" description="Helical" evidence="1">
    <location>
        <begin position="17"/>
        <end position="37"/>
    </location>
</feature>
<feature type="transmembrane region" description="Helical" evidence="1">
    <location>
        <begin position="245"/>
        <end position="266"/>
    </location>
</feature>
<evidence type="ECO:0000313" key="2">
    <source>
        <dbReference type="EMBL" id="MBP1326609.1"/>
    </source>
</evidence>
<dbReference type="EMBL" id="JAFIDA010000001">
    <property type="protein sequence ID" value="MBP1326609.1"/>
    <property type="molecule type" value="Genomic_DNA"/>
</dbReference>
<gene>
    <name evidence="2" type="ORF">JOF28_001841</name>
</gene>
<keyword evidence="1" id="KW-1133">Transmembrane helix</keyword>
<protein>
    <recommendedName>
        <fullName evidence="4">ABC-2 family transporter protein</fullName>
    </recommendedName>
</protein>
<accession>A0A940T497</accession>
<sequence>MFRAELLKLSTIRSTQIAAFIGIVGIALTQGLMFWFVPALTLGLIDVPADIGLPAFDTGSHAFQIAALNLVSGGSGSGSLSLALIAIVSIGVLAATTDYRFGGMATAALAQPRRVNILAGKVAATALIVAIIGVVYALVSVGVLWLATQTAQEALVISGGDILSAAARSIAALALLSLAALAVGLLVRSTLAAFLVVIGVVTIEPIIQGIGMMTGSAAGWMQWLPLALAQTAAGDFAAAPGPNPLTALGMLAAGTLVLLVIAGAVLRRRDL</sequence>
<keyword evidence="1" id="KW-0472">Membrane</keyword>
<feature type="transmembrane region" description="Helical" evidence="1">
    <location>
        <begin position="80"/>
        <end position="101"/>
    </location>
</feature>
<keyword evidence="3" id="KW-1185">Reference proteome</keyword>